<dbReference type="Pfam" id="PF02518">
    <property type="entry name" value="HATPase_c"/>
    <property type="match status" value="1"/>
</dbReference>
<comment type="caution">
    <text evidence="13">The sequence shown here is derived from an EMBL/GenBank/DDBJ whole genome shotgun (WGS) entry which is preliminary data.</text>
</comment>
<feature type="transmembrane region" description="Helical" evidence="9">
    <location>
        <begin position="120"/>
        <end position="144"/>
    </location>
</feature>
<sequence length="843" mass="94527">MVMTGWWIKNLTIVQIHADFAPMVFNTAFCFAVISLGFLFSDRKDQTISKTCSAIVFLVSGLTLVQYLTGVSLGIDKLFVDPFVSVGSVISGRMAISTAICFIMISLSRFFKKRDFSSHIIIVTVSSLVIGFSLIGIFGYAFGFNSEYGWGSFSRMAVHTSIGQVLLALAMLWQLRVENRQLPEARRRTSVPSYVLIVGILTSILIWHLLILRDQDRNRRVVQIQAESIKANITNIFAPLEKALQHMARRFAAGAYENEKMWYADAESYFTEFEGLRRLLWADEKHIVQWVYPLDRGGSKLIKANVSTDAAVKERMAIAESEHRAYLSKFMELRTGGKGFVMFAPIYNKDKYLGTIRGAFLAKPVFEKIIDLSGYHVTIYEDGHEVFSTGTADAVFARDWKTKSRYHYMGAEWEILLIPSPEIIRENTSSLPNLVLFFGVSISVLLGIALSFFTRARDSEKAAKEAFEWKQAGMNSVPLLMISLDENTFIREMNSAAERILEYSTDEVKGKETPAIFHDLNEVVAFRDKMALQVGKTIELGPEYFEYFFKLGYNRASEWTIISKTGRRYSMVLSLSKILDEQGRITGYLGILEDVTQLREKEKLLKEQELKILASSRLASLGEMAAGIAHEINNPLAIINGHVSVLRRVLTQKGVAQDGDVTKKLDAIESVIQRIAKIIRGMRSYAHETDLTNEEVIAVESLVDDTLAFCHEKFKSEGVELAAQIQPDLKIRGRPYQISQVLLNLLNNAMDAVAVSPVKKVSLEASLRNGGVEITVSDTGPGVPYHLRSKIMEPFFTTKEVGKGVGLGLSISQGIVQSHGGKFYLDDNSTKTRFVIWLPQEKA</sequence>
<evidence type="ECO:0000256" key="1">
    <source>
        <dbReference type="ARBA" id="ARBA00000085"/>
    </source>
</evidence>
<comment type="catalytic activity">
    <reaction evidence="1">
        <text>ATP + protein L-histidine = ADP + protein N-phospho-L-histidine.</text>
        <dbReference type="EC" id="2.7.13.3"/>
    </reaction>
</comment>
<keyword evidence="5" id="KW-0547">Nucleotide-binding</keyword>
<keyword evidence="9" id="KW-0812">Transmembrane</keyword>
<dbReference type="SMART" id="SM00387">
    <property type="entry name" value="HATPase_c"/>
    <property type="match status" value="1"/>
</dbReference>
<feature type="transmembrane region" description="Helical" evidence="9">
    <location>
        <begin position="20"/>
        <end position="40"/>
    </location>
</feature>
<feature type="transmembrane region" description="Helical" evidence="9">
    <location>
        <begin position="89"/>
        <end position="108"/>
    </location>
</feature>
<dbReference type="Gene3D" id="3.30.565.10">
    <property type="entry name" value="Histidine kinase-like ATPase, C-terminal domain"/>
    <property type="match status" value="1"/>
</dbReference>
<reference evidence="13 14" key="1">
    <citation type="submission" date="2016-03" db="EMBL/GenBank/DDBJ databases">
        <authorList>
            <person name="Ploux O."/>
        </authorList>
    </citation>
    <scope>NUCLEOTIDE SEQUENCE [LARGE SCALE GENOMIC DNA]</scope>
    <source>
        <strain evidence="13 14">EC13</strain>
    </source>
</reference>
<dbReference type="Gene3D" id="1.10.287.130">
    <property type="match status" value="1"/>
</dbReference>
<dbReference type="InterPro" id="IPR001610">
    <property type="entry name" value="PAC"/>
</dbReference>
<dbReference type="PROSITE" id="PS50839">
    <property type="entry name" value="CHASE"/>
    <property type="match status" value="1"/>
</dbReference>
<dbReference type="PANTHER" id="PTHR43065">
    <property type="entry name" value="SENSOR HISTIDINE KINASE"/>
    <property type="match status" value="1"/>
</dbReference>
<dbReference type="GO" id="GO:0006355">
    <property type="term" value="P:regulation of DNA-templated transcription"/>
    <property type="evidence" value="ECO:0007669"/>
    <property type="project" value="InterPro"/>
</dbReference>
<evidence type="ECO:0000256" key="8">
    <source>
        <dbReference type="ARBA" id="ARBA00023012"/>
    </source>
</evidence>
<dbReference type="Pfam" id="PF00512">
    <property type="entry name" value="HisKA"/>
    <property type="match status" value="1"/>
</dbReference>
<dbReference type="SUPFAM" id="SSF55874">
    <property type="entry name" value="ATPase domain of HSP90 chaperone/DNA topoisomerase II/histidine kinase"/>
    <property type="match status" value="1"/>
</dbReference>
<evidence type="ECO:0000256" key="2">
    <source>
        <dbReference type="ARBA" id="ARBA00012438"/>
    </source>
</evidence>
<dbReference type="InterPro" id="IPR000700">
    <property type="entry name" value="PAS-assoc_C"/>
</dbReference>
<feature type="domain" description="Histidine kinase" evidence="10">
    <location>
        <begin position="627"/>
        <end position="842"/>
    </location>
</feature>
<dbReference type="InterPro" id="IPR003594">
    <property type="entry name" value="HATPase_dom"/>
</dbReference>
<dbReference type="SMART" id="SM00388">
    <property type="entry name" value="HisKA"/>
    <property type="match status" value="1"/>
</dbReference>
<dbReference type="SMART" id="SM01079">
    <property type="entry name" value="CHASE"/>
    <property type="match status" value="1"/>
</dbReference>
<evidence type="ECO:0000259" key="11">
    <source>
        <dbReference type="PROSITE" id="PS50113"/>
    </source>
</evidence>
<evidence type="ECO:0000259" key="12">
    <source>
        <dbReference type="PROSITE" id="PS50839"/>
    </source>
</evidence>
<keyword evidence="7" id="KW-0067">ATP-binding</keyword>
<name>A0A161QFN6_BDEBC</name>
<evidence type="ECO:0000256" key="3">
    <source>
        <dbReference type="ARBA" id="ARBA00022553"/>
    </source>
</evidence>
<dbReference type="AlphaFoldDB" id="A0A161QFN6"/>
<evidence type="ECO:0000313" key="14">
    <source>
        <dbReference type="Proteomes" id="UP000075799"/>
    </source>
</evidence>
<evidence type="ECO:0000256" key="6">
    <source>
        <dbReference type="ARBA" id="ARBA00022777"/>
    </source>
</evidence>
<dbReference type="InterPro" id="IPR035965">
    <property type="entry name" value="PAS-like_dom_sf"/>
</dbReference>
<dbReference type="Proteomes" id="UP000075799">
    <property type="component" value="Unassembled WGS sequence"/>
</dbReference>
<protein>
    <recommendedName>
        <fullName evidence="2">histidine kinase</fullName>
        <ecNumber evidence="2">2.7.13.3</ecNumber>
    </recommendedName>
</protein>
<organism evidence="13 14">
    <name type="scientific">Bdellovibrio bacteriovorus</name>
    <dbReference type="NCBI Taxonomy" id="959"/>
    <lineage>
        <taxon>Bacteria</taxon>
        <taxon>Pseudomonadati</taxon>
        <taxon>Bdellovibrionota</taxon>
        <taxon>Bdellovibrionia</taxon>
        <taxon>Bdellovibrionales</taxon>
        <taxon>Pseudobdellovibrionaceae</taxon>
        <taxon>Bdellovibrio</taxon>
    </lineage>
</organism>
<feature type="transmembrane region" description="Helical" evidence="9">
    <location>
        <begin position="194"/>
        <end position="212"/>
    </location>
</feature>
<dbReference type="InterPro" id="IPR000014">
    <property type="entry name" value="PAS"/>
</dbReference>
<dbReference type="GO" id="GO:0000155">
    <property type="term" value="F:phosphorelay sensor kinase activity"/>
    <property type="evidence" value="ECO:0007669"/>
    <property type="project" value="InterPro"/>
</dbReference>
<evidence type="ECO:0000256" key="7">
    <source>
        <dbReference type="ARBA" id="ARBA00022840"/>
    </source>
</evidence>
<dbReference type="InterPro" id="IPR036097">
    <property type="entry name" value="HisK_dim/P_sf"/>
</dbReference>
<dbReference type="NCBIfam" id="TIGR00229">
    <property type="entry name" value="sensory_box"/>
    <property type="match status" value="1"/>
</dbReference>
<keyword evidence="8" id="KW-0902">Two-component regulatory system</keyword>
<dbReference type="Pfam" id="PF00989">
    <property type="entry name" value="PAS"/>
    <property type="match status" value="1"/>
</dbReference>
<dbReference type="EC" id="2.7.13.3" evidence="2"/>
<proteinExistence type="predicted"/>
<dbReference type="InterPro" id="IPR013767">
    <property type="entry name" value="PAS_fold"/>
</dbReference>
<evidence type="ECO:0000256" key="5">
    <source>
        <dbReference type="ARBA" id="ARBA00022741"/>
    </source>
</evidence>
<dbReference type="Gene3D" id="3.30.450.20">
    <property type="entry name" value="PAS domain"/>
    <property type="match status" value="1"/>
</dbReference>
<dbReference type="InterPro" id="IPR005467">
    <property type="entry name" value="His_kinase_dom"/>
</dbReference>
<dbReference type="CDD" id="cd00130">
    <property type="entry name" value="PAS"/>
    <property type="match status" value="1"/>
</dbReference>
<dbReference type="InterPro" id="IPR004358">
    <property type="entry name" value="Sig_transdc_His_kin-like_C"/>
</dbReference>
<dbReference type="PANTHER" id="PTHR43065:SF10">
    <property type="entry name" value="PEROXIDE STRESS-ACTIVATED HISTIDINE KINASE MAK3"/>
    <property type="match status" value="1"/>
</dbReference>
<feature type="domain" description="PAC" evidence="11">
    <location>
        <begin position="555"/>
        <end position="607"/>
    </location>
</feature>
<evidence type="ECO:0000259" key="10">
    <source>
        <dbReference type="PROSITE" id="PS50109"/>
    </source>
</evidence>
<dbReference type="EMBL" id="LUKD01000006">
    <property type="protein sequence ID" value="KYG64275.1"/>
    <property type="molecule type" value="Genomic_DNA"/>
</dbReference>
<dbReference type="PROSITE" id="PS50113">
    <property type="entry name" value="PAC"/>
    <property type="match status" value="1"/>
</dbReference>
<gene>
    <name evidence="13" type="ORF">AZI87_13645</name>
</gene>
<dbReference type="SUPFAM" id="SSF55785">
    <property type="entry name" value="PYP-like sensor domain (PAS domain)"/>
    <property type="match status" value="1"/>
</dbReference>
<dbReference type="InterPro" id="IPR006189">
    <property type="entry name" value="CHASE_dom"/>
</dbReference>
<feature type="transmembrane region" description="Helical" evidence="9">
    <location>
        <begin position="52"/>
        <end position="69"/>
    </location>
</feature>
<dbReference type="SMART" id="SM00086">
    <property type="entry name" value="PAC"/>
    <property type="match status" value="1"/>
</dbReference>
<keyword evidence="9" id="KW-0472">Membrane</keyword>
<keyword evidence="9" id="KW-1133">Transmembrane helix</keyword>
<dbReference type="InterPro" id="IPR003661">
    <property type="entry name" value="HisK_dim/P_dom"/>
</dbReference>
<evidence type="ECO:0000256" key="9">
    <source>
        <dbReference type="SAM" id="Phobius"/>
    </source>
</evidence>
<dbReference type="PRINTS" id="PR00344">
    <property type="entry name" value="BCTRLSENSOR"/>
</dbReference>
<feature type="domain" description="CHASE" evidence="12">
    <location>
        <begin position="283"/>
        <end position="373"/>
    </location>
</feature>
<evidence type="ECO:0000256" key="4">
    <source>
        <dbReference type="ARBA" id="ARBA00022679"/>
    </source>
</evidence>
<dbReference type="CDD" id="cd00082">
    <property type="entry name" value="HisKA"/>
    <property type="match status" value="1"/>
</dbReference>
<feature type="transmembrane region" description="Helical" evidence="9">
    <location>
        <begin position="156"/>
        <end position="173"/>
    </location>
</feature>
<keyword evidence="6" id="KW-0418">Kinase</keyword>
<dbReference type="InterPro" id="IPR036890">
    <property type="entry name" value="HATPase_C_sf"/>
</dbReference>
<dbReference type="GO" id="GO:0005524">
    <property type="term" value="F:ATP binding"/>
    <property type="evidence" value="ECO:0007669"/>
    <property type="project" value="UniProtKB-KW"/>
</dbReference>
<keyword evidence="4" id="KW-0808">Transferase</keyword>
<dbReference type="PROSITE" id="PS50109">
    <property type="entry name" value="HIS_KIN"/>
    <property type="match status" value="1"/>
</dbReference>
<dbReference type="SUPFAM" id="SSF47384">
    <property type="entry name" value="Homodimeric domain of signal transducing histidine kinase"/>
    <property type="match status" value="1"/>
</dbReference>
<evidence type="ECO:0000313" key="13">
    <source>
        <dbReference type="EMBL" id="KYG64275.1"/>
    </source>
</evidence>
<accession>A0A161QFN6</accession>
<keyword evidence="3" id="KW-0597">Phosphoprotein</keyword>